<feature type="domain" description="Reverse transcriptase zinc-binding" evidence="1">
    <location>
        <begin position="358"/>
        <end position="422"/>
    </location>
</feature>
<dbReference type="PANTHER" id="PTHR33116">
    <property type="entry name" value="REVERSE TRANSCRIPTASE ZINC-BINDING DOMAIN-CONTAINING PROTEIN-RELATED-RELATED"/>
    <property type="match status" value="1"/>
</dbReference>
<dbReference type="AlphaFoldDB" id="A0A9R1X5E6"/>
<name>A0A9R1X5E6_LACSA</name>
<dbReference type="Pfam" id="PF13966">
    <property type="entry name" value="zf-RVT"/>
    <property type="match status" value="1"/>
</dbReference>
<reference evidence="2 3" key="1">
    <citation type="journal article" date="2017" name="Nat. Commun.">
        <title>Genome assembly with in vitro proximity ligation data and whole-genome triplication in lettuce.</title>
        <authorList>
            <person name="Reyes-Chin-Wo S."/>
            <person name="Wang Z."/>
            <person name="Yang X."/>
            <person name="Kozik A."/>
            <person name="Arikit S."/>
            <person name="Song C."/>
            <person name="Xia L."/>
            <person name="Froenicke L."/>
            <person name="Lavelle D.O."/>
            <person name="Truco M.J."/>
            <person name="Xia R."/>
            <person name="Zhu S."/>
            <person name="Xu C."/>
            <person name="Xu H."/>
            <person name="Xu X."/>
            <person name="Cox K."/>
            <person name="Korf I."/>
            <person name="Meyers B.C."/>
            <person name="Michelmore R.W."/>
        </authorList>
    </citation>
    <scope>NUCLEOTIDE SEQUENCE [LARGE SCALE GENOMIC DNA]</scope>
    <source>
        <strain evidence="3">cv. Salinas</strain>
        <tissue evidence="2">Seedlings</tissue>
    </source>
</reference>
<protein>
    <recommendedName>
        <fullName evidence="1">Reverse transcriptase zinc-binding domain-containing protein</fullName>
    </recommendedName>
</protein>
<comment type="caution">
    <text evidence="2">The sequence shown here is derived from an EMBL/GenBank/DDBJ whole genome shotgun (WGS) entry which is preliminary data.</text>
</comment>
<evidence type="ECO:0000313" key="3">
    <source>
        <dbReference type="Proteomes" id="UP000235145"/>
    </source>
</evidence>
<dbReference type="InterPro" id="IPR026960">
    <property type="entry name" value="RVT-Znf"/>
</dbReference>
<accession>A0A9R1X5E6</accession>
<gene>
    <name evidence="2" type="ORF">LSAT_V11C600336480</name>
</gene>
<sequence>MEVMGFGEKWRMWIRGFQQSTRSLVLLNGNLTAEFQLQRGLRQGDPLSPFLFILIMEGRYCAISCMYRVWCRIDSFSYLGPPVGQLMHRKLAWDSIFTRFRKKLSGWKSKMLSIEGRLNLVRSLLGNLGIYFLSMFRMPNSVCKDLERSKARFFWEGDDCQRFLHWVKWEMVLNDKKNVGLSIGSLESFNYSLLYKWHWRFLNSSNLLWVDLIKSCYGSDGGFCMASRSKPKKGVWLGIVNKVWDMHYRGLILFESICRRVGNGQSISFWNDVWCGDIILRARFLRLCVVASNVNALVSDYWDGMIGGFNGFGCLMSVRLSTSRDSWRWVIGDEDTYLVKETRLLLDRLSLPLVGVETRWNTWLPIKINIFIWRVVLNRLPTRDNLDRMGLDITSMLCPVCQQARESVNHLFFSCTVAFHLWLKVAKWVDLHIPSFSSWVDGLTTVWFKRLIMDSVCSTLLWVMWTFRNDILFGNKKMKKEVLFDSIVSFSINWYSDRNRKASIKWTDWLKNPNHKGAACFRDKPFPQFDNLYKIFGKDRVTGNGATDLGEEDRHKETHMLMWKGWNIIEETQQTARVNSKCKRPPFDDTDSSYKEAAKEMKDTFKEVGDKLTETIYNIGRQENKEAYDMIDKVIEDIQHMPNINTIGIFSKDKFRARSFYKITEE</sequence>
<dbReference type="EMBL" id="NBSK02000006">
    <property type="protein sequence ID" value="KAJ0199941.1"/>
    <property type="molecule type" value="Genomic_DNA"/>
</dbReference>
<evidence type="ECO:0000259" key="1">
    <source>
        <dbReference type="Pfam" id="PF13966"/>
    </source>
</evidence>
<keyword evidence="3" id="KW-1185">Reference proteome</keyword>
<evidence type="ECO:0000313" key="2">
    <source>
        <dbReference type="EMBL" id="KAJ0199941.1"/>
    </source>
</evidence>
<proteinExistence type="predicted"/>
<organism evidence="2 3">
    <name type="scientific">Lactuca sativa</name>
    <name type="common">Garden lettuce</name>
    <dbReference type="NCBI Taxonomy" id="4236"/>
    <lineage>
        <taxon>Eukaryota</taxon>
        <taxon>Viridiplantae</taxon>
        <taxon>Streptophyta</taxon>
        <taxon>Embryophyta</taxon>
        <taxon>Tracheophyta</taxon>
        <taxon>Spermatophyta</taxon>
        <taxon>Magnoliopsida</taxon>
        <taxon>eudicotyledons</taxon>
        <taxon>Gunneridae</taxon>
        <taxon>Pentapetalae</taxon>
        <taxon>asterids</taxon>
        <taxon>campanulids</taxon>
        <taxon>Asterales</taxon>
        <taxon>Asteraceae</taxon>
        <taxon>Cichorioideae</taxon>
        <taxon>Cichorieae</taxon>
        <taxon>Lactucinae</taxon>
        <taxon>Lactuca</taxon>
    </lineage>
</organism>
<dbReference type="Proteomes" id="UP000235145">
    <property type="component" value="Unassembled WGS sequence"/>
</dbReference>
<dbReference type="PANTHER" id="PTHR33116:SF79">
    <property type="entry name" value="REVERSE TRANSCRIPTASE DOMAIN, ZINC FINGER, CCHC-TYPE-RELATED"/>
    <property type="match status" value="1"/>
</dbReference>